<dbReference type="InterPro" id="IPR001763">
    <property type="entry name" value="Rhodanese-like_dom"/>
</dbReference>
<dbReference type="PANTHER" id="PTHR45431:SF3">
    <property type="entry name" value="RHODANESE-LIKE DOMAIN-CONTAINING PROTEIN 15, CHLOROPLASTIC"/>
    <property type="match status" value="1"/>
</dbReference>
<dbReference type="Gene3D" id="3.40.250.10">
    <property type="entry name" value="Rhodanese-like domain"/>
    <property type="match status" value="1"/>
</dbReference>
<dbReference type="EMBL" id="CP054475">
    <property type="protein sequence ID" value="UXD87549.1"/>
    <property type="molecule type" value="Genomic_DNA"/>
</dbReference>
<dbReference type="PROSITE" id="PS50206">
    <property type="entry name" value="RHODANESE_3"/>
    <property type="match status" value="1"/>
</dbReference>
<organism evidence="3 4">
    <name type="scientific">Thalassolituus hydrocarboniclasticus</name>
    <dbReference type="NCBI Taxonomy" id="2742796"/>
    <lineage>
        <taxon>Bacteria</taxon>
        <taxon>Pseudomonadati</taxon>
        <taxon>Pseudomonadota</taxon>
        <taxon>Gammaproteobacteria</taxon>
        <taxon>Oceanospirillales</taxon>
        <taxon>Oceanospirillaceae</taxon>
        <taxon>Thalassolituus</taxon>
    </lineage>
</organism>
<evidence type="ECO:0000256" key="1">
    <source>
        <dbReference type="SAM" id="SignalP"/>
    </source>
</evidence>
<keyword evidence="4" id="KW-1185">Reference proteome</keyword>
<dbReference type="InterPro" id="IPR052367">
    <property type="entry name" value="Thiosulfate_ST/Rhodanese-like"/>
</dbReference>
<dbReference type="Proteomes" id="UP001065322">
    <property type="component" value="Chromosome"/>
</dbReference>
<dbReference type="RefSeq" id="WP_260996345.1">
    <property type="nucleotide sequence ID" value="NZ_CP054475.1"/>
</dbReference>
<dbReference type="SUPFAM" id="SSF52821">
    <property type="entry name" value="Rhodanese/Cell cycle control phosphatase"/>
    <property type="match status" value="1"/>
</dbReference>
<evidence type="ECO:0000313" key="4">
    <source>
        <dbReference type="Proteomes" id="UP001065322"/>
    </source>
</evidence>
<sequence>MKVFSSIALWLISVVALAGEPVWIDVRTADEFNAGHVGAAHHIPHQQMAEQIGKLKLEKDADIYLYCKSGRRAGIARDALLELGYTQVTNVGGLGDALRLKAEMDKKAKAAQ</sequence>
<feature type="chain" id="PRO_5045189560" evidence="1">
    <location>
        <begin position="19"/>
        <end position="112"/>
    </location>
</feature>
<gene>
    <name evidence="3" type="ORF">HUF19_08920</name>
</gene>
<protein>
    <submittedName>
        <fullName evidence="3">Rhodanese-like domain-containing protein</fullName>
    </submittedName>
</protein>
<feature type="domain" description="Rhodanese" evidence="2">
    <location>
        <begin position="17"/>
        <end position="106"/>
    </location>
</feature>
<dbReference type="InterPro" id="IPR036873">
    <property type="entry name" value="Rhodanese-like_dom_sf"/>
</dbReference>
<reference evidence="4" key="1">
    <citation type="submission" date="2020-06" db="EMBL/GenBank/DDBJ databases">
        <title>Thalassolituus marinus alknpb1M-1, a hydrocarbon-degrading bacterium isolated from the deep-sea overlying water using an in-situ strategy from the South China Sea basin.</title>
        <authorList>
            <person name="Dong C."/>
            <person name="Chen Y."/>
            <person name="Shao Z."/>
        </authorList>
    </citation>
    <scope>NUCLEOTIDE SEQUENCE [LARGE SCALE GENOMIC DNA]</scope>
    <source>
        <strain evidence="4">alknpb1M-1</strain>
    </source>
</reference>
<name>A0ABY6AC66_9GAMM</name>
<accession>A0ABY6AC66</accession>
<dbReference type="Pfam" id="PF00581">
    <property type="entry name" value="Rhodanese"/>
    <property type="match status" value="1"/>
</dbReference>
<feature type="signal peptide" evidence="1">
    <location>
        <begin position="1"/>
        <end position="18"/>
    </location>
</feature>
<dbReference type="CDD" id="cd00158">
    <property type="entry name" value="RHOD"/>
    <property type="match status" value="1"/>
</dbReference>
<dbReference type="SMART" id="SM00450">
    <property type="entry name" value="RHOD"/>
    <property type="match status" value="1"/>
</dbReference>
<evidence type="ECO:0000259" key="2">
    <source>
        <dbReference type="PROSITE" id="PS50206"/>
    </source>
</evidence>
<evidence type="ECO:0000313" key="3">
    <source>
        <dbReference type="EMBL" id="UXD87549.1"/>
    </source>
</evidence>
<keyword evidence="1" id="KW-0732">Signal</keyword>
<dbReference type="PANTHER" id="PTHR45431">
    <property type="entry name" value="RHODANESE-LIKE DOMAIN-CONTAINING PROTEIN 15, CHLOROPLASTIC"/>
    <property type="match status" value="1"/>
</dbReference>
<proteinExistence type="predicted"/>